<dbReference type="EMBL" id="NEXJ01000086">
    <property type="protein sequence ID" value="PSN90338.1"/>
    <property type="molecule type" value="Genomic_DNA"/>
</dbReference>
<evidence type="ECO:0000313" key="3">
    <source>
        <dbReference type="Proteomes" id="UP000240490"/>
    </source>
</evidence>
<dbReference type="Gene3D" id="1.10.10.10">
    <property type="entry name" value="Winged helix-like DNA-binding domain superfamily/Winged helix DNA-binding domain"/>
    <property type="match status" value="1"/>
</dbReference>
<name>A0A2R6AVG5_9ARCH</name>
<accession>A0A2R6AVG5</accession>
<protein>
    <recommendedName>
        <fullName evidence="1">ArnR1-like winged helix-turn-helix domain-containing protein</fullName>
    </recommendedName>
</protein>
<sequence>MGVVGEEEGGACLKFRVKRWCGGRVRDTVEVAAALVEACMKSEAAHSTLRRRVGLNHESFAVYVEACTAAGLIARTPNGRYSATQRGARFLELQRLREHHIREAETLTEALLHTLTGSGAGQPGGHWWGHVDPEWR</sequence>
<dbReference type="Pfam" id="PF14947">
    <property type="entry name" value="HTH_45"/>
    <property type="match status" value="1"/>
</dbReference>
<gene>
    <name evidence="2" type="ORF">B9Q08_04880</name>
</gene>
<organism evidence="2 3">
    <name type="scientific">Candidatus Marsarchaeota G2 archaeon ECH_B_SAG-M15</name>
    <dbReference type="NCBI Taxonomy" id="1978162"/>
    <lineage>
        <taxon>Archaea</taxon>
        <taxon>Candidatus Marsarchaeota</taxon>
        <taxon>Candidatus Marsarchaeota group 2</taxon>
    </lineage>
</organism>
<comment type="caution">
    <text evidence="2">The sequence shown here is derived from an EMBL/GenBank/DDBJ whole genome shotgun (WGS) entry which is preliminary data.</text>
</comment>
<evidence type="ECO:0000313" key="2">
    <source>
        <dbReference type="EMBL" id="PSN90338.1"/>
    </source>
</evidence>
<feature type="domain" description="ArnR1-like winged helix-turn-helix" evidence="1">
    <location>
        <begin position="26"/>
        <end position="93"/>
    </location>
</feature>
<reference evidence="2 3" key="1">
    <citation type="submission" date="2017-04" db="EMBL/GenBank/DDBJ databases">
        <title>Novel microbial lineages endemic to geothermal iron-oxide mats fill important gaps in the evolutionary history of Archaea.</title>
        <authorList>
            <person name="Jay Z.J."/>
            <person name="Beam J.P."/>
            <person name="Dlakic M."/>
            <person name="Rusch D.B."/>
            <person name="Kozubal M.A."/>
            <person name="Inskeep W.P."/>
        </authorList>
    </citation>
    <scope>NUCLEOTIDE SEQUENCE [LARGE SCALE GENOMIC DNA]</scope>
    <source>
        <strain evidence="2">ECH_B_SAG-M15</strain>
    </source>
</reference>
<dbReference type="InterPro" id="IPR038723">
    <property type="entry name" value="ArnR1-like_HTH"/>
</dbReference>
<dbReference type="Proteomes" id="UP000240490">
    <property type="component" value="Unassembled WGS sequence"/>
</dbReference>
<proteinExistence type="predicted"/>
<evidence type="ECO:0000259" key="1">
    <source>
        <dbReference type="Pfam" id="PF14947"/>
    </source>
</evidence>
<dbReference type="InterPro" id="IPR036388">
    <property type="entry name" value="WH-like_DNA-bd_sf"/>
</dbReference>
<dbReference type="AlphaFoldDB" id="A0A2R6AVG5"/>